<dbReference type="InterPro" id="IPR050740">
    <property type="entry name" value="Aldehyde_DH_Superfamily"/>
</dbReference>
<evidence type="ECO:0000259" key="2">
    <source>
        <dbReference type="Pfam" id="PF00171"/>
    </source>
</evidence>
<evidence type="ECO:0000313" key="4">
    <source>
        <dbReference type="Proteomes" id="UP000295727"/>
    </source>
</evidence>
<keyword evidence="4" id="KW-1185">Reference proteome</keyword>
<reference evidence="3 4" key="1">
    <citation type="submission" date="2019-03" db="EMBL/GenBank/DDBJ databases">
        <title>Paraburkholderia sp. 7MH5, isolated from subtropical forest soil.</title>
        <authorList>
            <person name="Gao Z.-H."/>
            <person name="Qiu L.-H."/>
        </authorList>
    </citation>
    <scope>NUCLEOTIDE SEQUENCE [LARGE SCALE GENOMIC DNA]</scope>
    <source>
        <strain evidence="3 4">7MH5</strain>
    </source>
</reference>
<dbReference type="CDD" id="cd07129">
    <property type="entry name" value="ALDH_KGSADH"/>
    <property type="match status" value="1"/>
</dbReference>
<dbReference type="PANTHER" id="PTHR43353:SF3">
    <property type="entry name" value="ALDEHYDE DEHYDROGENASE-RELATED"/>
    <property type="match status" value="1"/>
</dbReference>
<dbReference type="Proteomes" id="UP000295727">
    <property type="component" value="Chromosome 2"/>
</dbReference>
<evidence type="ECO:0000256" key="1">
    <source>
        <dbReference type="ARBA" id="ARBA00023002"/>
    </source>
</evidence>
<name>A0A4P7CYS9_9BURK</name>
<dbReference type="InterPro" id="IPR016163">
    <property type="entry name" value="Ald_DH_C"/>
</dbReference>
<evidence type="ECO:0000313" key="3">
    <source>
        <dbReference type="EMBL" id="QBQ99394.1"/>
    </source>
</evidence>
<keyword evidence="1" id="KW-0560">Oxidoreductase</keyword>
<dbReference type="InterPro" id="IPR016162">
    <property type="entry name" value="Ald_DH_N"/>
</dbReference>
<dbReference type="EMBL" id="CP038149">
    <property type="protein sequence ID" value="QBQ99394.1"/>
    <property type="molecule type" value="Genomic_DNA"/>
</dbReference>
<dbReference type="InterPro" id="IPR016161">
    <property type="entry name" value="Ald_DH/histidinol_DH"/>
</dbReference>
<protein>
    <submittedName>
        <fullName evidence="3">Aldehyde dehydrogenase (NADP(+))</fullName>
    </submittedName>
</protein>
<proteinExistence type="predicted"/>
<dbReference type="Gene3D" id="3.40.309.10">
    <property type="entry name" value="Aldehyde Dehydrogenase, Chain A, domain 2"/>
    <property type="match status" value="1"/>
</dbReference>
<dbReference type="Pfam" id="PF00171">
    <property type="entry name" value="Aldedh"/>
    <property type="match status" value="1"/>
</dbReference>
<gene>
    <name evidence="3" type="ORF">E1956_19585</name>
</gene>
<feature type="domain" description="Aldehyde dehydrogenase" evidence="2">
    <location>
        <begin position="23"/>
        <end position="469"/>
    </location>
</feature>
<dbReference type="PANTHER" id="PTHR43353">
    <property type="entry name" value="SUCCINATE-SEMIALDEHYDE DEHYDROGENASE, MITOCHONDRIAL"/>
    <property type="match status" value="1"/>
</dbReference>
<dbReference type="RefSeq" id="WP_134752097.1">
    <property type="nucleotide sequence ID" value="NZ_CP038149.1"/>
</dbReference>
<dbReference type="KEGG" id="ppai:E1956_19585"/>
<dbReference type="OrthoDB" id="9770537at2"/>
<dbReference type="GO" id="GO:0016620">
    <property type="term" value="F:oxidoreductase activity, acting on the aldehyde or oxo group of donors, NAD or NADP as acceptor"/>
    <property type="evidence" value="ECO:0007669"/>
    <property type="project" value="InterPro"/>
</dbReference>
<sequence>MQITGEMLIGGRAVRGSDKPLLAYNPSTDADIPAPVFGSGTVEDVVQACALAAAAFDAYRGLPLAVRASFLERIADGIAALGDALTERAHAETGLPKARLEGERARTVGQLRLFAQEVRQGLWLGATLDSALPERKPLPRADLRLQKIAVGPVAVFGASNFPLAFSVAGGDTAAALAAGCPVVVKAHGAHLGTSEMVGRVIQQAVKDMGLPEGVFSLIVGAGRTVGEALVAHPAIKAVGFTGSRAGGTALMQIAAQRPEPIPVYAEMSSINPVFLLPEALATRGAAIAQGFVDSLTLGAGQFCTNPGLVIAVDSPALAPFVAAAQTALAGKPAQTMLTAGIHAAYEQGARRLAETPGVQACAQGQPERGPNEACAALFVTDAKTFLAQHALEDEVFGPASTLVRCADEAELLAVAEHFAGQLTATIQMERDDLPAAKRLVTILERKAGRLLVNGFPTGVEVAHAMVHGGPFPATSDSRATSVGTSAIERFLRPVCYQDFPAELLPEALADANPLGLWRRRDGEVVRG</sequence>
<accession>A0A4P7CYS9</accession>
<dbReference type="InterPro" id="IPR015590">
    <property type="entry name" value="Aldehyde_DH_dom"/>
</dbReference>
<organism evidence="3 4">
    <name type="scientific">Paraburkholderia pallida</name>
    <dbReference type="NCBI Taxonomy" id="2547399"/>
    <lineage>
        <taxon>Bacteria</taxon>
        <taxon>Pseudomonadati</taxon>
        <taxon>Pseudomonadota</taxon>
        <taxon>Betaproteobacteria</taxon>
        <taxon>Burkholderiales</taxon>
        <taxon>Burkholderiaceae</taxon>
        <taxon>Paraburkholderia</taxon>
    </lineage>
</organism>
<dbReference type="SUPFAM" id="SSF53720">
    <property type="entry name" value="ALDH-like"/>
    <property type="match status" value="1"/>
</dbReference>
<dbReference type="Gene3D" id="3.40.605.10">
    <property type="entry name" value="Aldehyde Dehydrogenase, Chain A, domain 1"/>
    <property type="match status" value="1"/>
</dbReference>
<dbReference type="InterPro" id="IPR044151">
    <property type="entry name" value="ALDH_KGSADH"/>
</dbReference>
<dbReference type="AlphaFoldDB" id="A0A4P7CYS9"/>